<dbReference type="Gene3D" id="3.90.550.10">
    <property type="entry name" value="Spore Coat Polysaccharide Biosynthesis Protein SpsA, Chain A"/>
    <property type="match status" value="1"/>
</dbReference>
<feature type="domain" description="Glycosyltransferase 2-like" evidence="1">
    <location>
        <begin position="4"/>
        <end position="178"/>
    </location>
</feature>
<evidence type="ECO:0000313" key="3">
    <source>
        <dbReference type="Proteomes" id="UP000231382"/>
    </source>
</evidence>
<dbReference type="Pfam" id="PF00535">
    <property type="entry name" value="Glycos_transf_2"/>
    <property type="match status" value="1"/>
</dbReference>
<reference evidence="3" key="1">
    <citation type="submission" date="2017-09" db="EMBL/GenBank/DDBJ databases">
        <title>Depth-based differentiation of microbial function through sediment-hosted aquifers and enrichment of novel symbionts in the deep terrestrial subsurface.</title>
        <authorList>
            <person name="Probst A.J."/>
            <person name="Ladd B."/>
            <person name="Jarett J.K."/>
            <person name="Geller-Mcgrath D.E."/>
            <person name="Sieber C.M.K."/>
            <person name="Emerson J.B."/>
            <person name="Anantharaman K."/>
            <person name="Thomas B.C."/>
            <person name="Malmstrom R."/>
            <person name="Stieglmeier M."/>
            <person name="Klingl A."/>
            <person name="Woyke T."/>
            <person name="Ryan C.M."/>
            <person name="Banfield J.F."/>
        </authorList>
    </citation>
    <scope>NUCLEOTIDE SEQUENCE [LARGE SCALE GENOMIC DNA]</scope>
</reference>
<dbReference type="CDD" id="cd04186">
    <property type="entry name" value="GT_2_like_c"/>
    <property type="match status" value="1"/>
</dbReference>
<evidence type="ECO:0000313" key="2">
    <source>
        <dbReference type="EMBL" id="PIS07813.1"/>
    </source>
</evidence>
<dbReference type="InterPro" id="IPR029044">
    <property type="entry name" value="Nucleotide-diphossugar_trans"/>
</dbReference>
<dbReference type="AlphaFoldDB" id="A0A2H0W6T4"/>
<accession>A0A2H0W6T4</accession>
<evidence type="ECO:0000259" key="1">
    <source>
        <dbReference type="Pfam" id="PF00535"/>
    </source>
</evidence>
<organism evidence="2 3">
    <name type="scientific">Candidatus Berkelbacteria bacterium CG10_big_fil_rev_8_21_14_0_10_43_13</name>
    <dbReference type="NCBI Taxonomy" id="1974514"/>
    <lineage>
        <taxon>Bacteria</taxon>
        <taxon>Candidatus Berkelbacteria</taxon>
    </lineage>
</organism>
<dbReference type="Proteomes" id="UP000231382">
    <property type="component" value="Unassembled WGS sequence"/>
</dbReference>
<dbReference type="SUPFAM" id="SSF53448">
    <property type="entry name" value="Nucleotide-diphospho-sugar transferases"/>
    <property type="match status" value="1"/>
</dbReference>
<name>A0A2H0W6T4_9BACT</name>
<gene>
    <name evidence="2" type="ORF">COT78_01570</name>
</gene>
<dbReference type="InterPro" id="IPR001173">
    <property type="entry name" value="Glyco_trans_2-like"/>
</dbReference>
<protein>
    <recommendedName>
        <fullName evidence="1">Glycosyltransferase 2-like domain-containing protein</fullName>
    </recommendedName>
</protein>
<dbReference type="PANTHER" id="PTHR43179">
    <property type="entry name" value="RHAMNOSYLTRANSFERASE WBBL"/>
    <property type="match status" value="1"/>
</dbReference>
<dbReference type="EMBL" id="PEZW01000010">
    <property type="protein sequence ID" value="PIS07813.1"/>
    <property type="molecule type" value="Genomic_DNA"/>
</dbReference>
<comment type="caution">
    <text evidence="2">The sequence shown here is derived from an EMBL/GenBank/DDBJ whole genome shotgun (WGS) entry which is preliminary data.</text>
</comment>
<proteinExistence type="predicted"/>
<dbReference type="PANTHER" id="PTHR43179:SF7">
    <property type="entry name" value="RHAMNOSYLTRANSFERASE WBBL"/>
    <property type="match status" value="1"/>
</dbReference>
<sequence length="265" mass="30563">MKLSIVIVNYNSQKPLQNCLDSLEKWAGDFFDEIIIVDNASSEEKISANIFDKHPKVKFYSLDHNLGFGGANNFGVKQVSNELVLFLNPDTLLTDDSMKNMARYYSNYKNIGAMTCLIYAADGKTLQKSFFGKFQSLLGLTLRRNKQLEIDLSKEFISTDFVTGACLMISRDLFEKIGGFDEKIFMYLEDEDLCHRLVDQGYQNGIYTKSKITHLEGQSSSSNRQKKKFYFNSQNYYWRKHNGLLATILMKIIRWPLKVAKTRKI</sequence>